<dbReference type="Proteomes" id="UP000006683">
    <property type="component" value="Chromosome"/>
</dbReference>
<dbReference type="STRING" id="550540.Fbal_1933"/>
<dbReference type="NCBIfam" id="NF005752">
    <property type="entry name" value="PRK07576.1"/>
    <property type="match status" value="1"/>
</dbReference>
<name>E1STM3_FERBD</name>
<comment type="similarity">
    <text evidence="1">Belongs to the short-chain dehydrogenases/reductases (SDR) family.</text>
</comment>
<keyword evidence="5" id="KW-1185">Reference proteome</keyword>
<dbReference type="HOGENOM" id="CLU_010194_1_2_6"/>
<accession>E1STM3</accession>
<dbReference type="AlphaFoldDB" id="E1STM3"/>
<dbReference type="FunFam" id="3.40.50.720:FF:000084">
    <property type="entry name" value="Short-chain dehydrogenase reductase"/>
    <property type="match status" value="1"/>
</dbReference>
<sequence>MSFQDKRVLVVGGTSGLNLGIALGFAEEGAEVAVASRDAAKVDKAKAALLQAGAKAVYGFQVDVRDPDTVSAMYQALSQHWASIDILVSGAAGNFPAPAAKLSPNGFKAVAEIDLHGAFHVAHFGYPMLTRPGGHLIHISAPQAYQPLPMQAHVCAAKAGVDMLTRTLAMEWGREGIRVNSLVPGPIANTEGMDRLAPGEELQAKVAATVPLARLGQWQDMANAAKLLSSPLASYITGVVLPVDGGWSLGGVSLAMSHLTQSLNKSG</sequence>
<dbReference type="InterPro" id="IPR036291">
    <property type="entry name" value="NAD(P)-bd_dom_sf"/>
</dbReference>
<protein>
    <submittedName>
        <fullName evidence="4">Short-chain dehydrogenase/reductase SDR</fullName>
    </submittedName>
</protein>
<organism evidence="4 5">
    <name type="scientific">Ferrimonas balearica (strain DSM 9799 / CCM 4581 / KCTC 23876 / PAT)</name>
    <dbReference type="NCBI Taxonomy" id="550540"/>
    <lineage>
        <taxon>Bacteria</taxon>
        <taxon>Pseudomonadati</taxon>
        <taxon>Pseudomonadota</taxon>
        <taxon>Gammaproteobacteria</taxon>
        <taxon>Alteromonadales</taxon>
        <taxon>Ferrimonadaceae</taxon>
        <taxon>Ferrimonas</taxon>
    </lineage>
</organism>
<dbReference type="Gene3D" id="3.40.50.720">
    <property type="entry name" value="NAD(P)-binding Rossmann-like Domain"/>
    <property type="match status" value="1"/>
</dbReference>
<evidence type="ECO:0000313" key="5">
    <source>
        <dbReference type="Proteomes" id="UP000006683"/>
    </source>
</evidence>
<evidence type="ECO:0000256" key="2">
    <source>
        <dbReference type="ARBA" id="ARBA00022857"/>
    </source>
</evidence>
<dbReference type="GeneID" id="67182144"/>
<dbReference type="EMBL" id="CP002209">
    <property type="protein sequence ID" value="ADN76136.1"/>
    <property type="molecule type" value="Genomic_DNA"/>
</dbReference>
<dbReference type="GO" id="GO:0008670">
    <property type="term" value="F:2,4-dienoyl-CoA reductase (NADPH) activity"/>
    <property type="evidence" value="ECO:0007669"/>
    <property type="project" value="InterPro"/>
</dbReference>
<gene>
    <name evidence="4" type="ordered locus">Fbal_1933</name>
</gene>
<dbReference type="PANTHER" id="PTHR43296">
    <property type="entry name" value="PEROXISOMAL 2,4-DIENOYL-COA REDUCTASE"/>
    <property type="match status" value="1"/>
</dbReference>
<dbReference type="eggNOG" id="COG1028">
    <property type="taxonomic scope" value="Bacteria"/>
</dbReference>
<keyword evidence="2" id="KW-0521">NADP</keyword>
<dbReference type="RefSeq" id="WP_013345442.1">
    <property type="nucleotide sequence ID" value="NC_014541.1"/>
</dbReference>
<dbReference type="InterPro" id="IPR002347">
    <property type="entry name" value="SDR_fam"/>
</dbReference>
<dbReference type="OrthoDB" id="9775864at2"/>
<dbReference type="GO" id="GO:0009062">
    <property type="term" value="P:fatty acid catabolic process"/>
    <property type="evidence" value="ECO:0007669"/>
    <property type="project" value="InterPro"/>
</dbReference>
<proteinExistence type="inferred from homology"/>
<dbReference type="PRINTS" id="PR00081">
    <property type="entry name" value="GDHRDH"/>
</dbReference>
<evidence type="ECO:0000256" key="3">
    <source>
        <dbReference type="ARBA" id="ARBA00023002"/>
    </source>
</evidence>
<dbReference type="SUPFAM" id="SSF51735">
    <property type="entry name" value="NAD(P)-binding Rossmann-fold domains"/>
    <property type="match status" value="1"/>
</dbReference>
<dbReference type="PANTHER" id="PTHR43296:SF2">
    <property type="entry name" value="PEROXISOMAL 2,4-DIENOYL-COA REDUCTASE [(3E)-ENOYL-COA-PRODUCING]"/>
    <property type="match status" value="1"/>
</dbReference>
<dbReference type="KEGG" id="fbl:Fbal_1933"/>
<evidence type="ECO:0000256" key="1">
    <source>
        <dbReference type="ARBA" id="ARBA00006484"/>
    </source>
</evidence>
<reference evidence="4 5" key="1">
    <citation type="journal article" date="2010" name="Stand. Genomic Sci.">
        <title>Complete genome sequence of Ferrimonas balearica type strain (PAT).</title>
        <authorList>
            <person name="Nolan M."/>
            <person name="Sikorski J."/>
            <person name="Davenport K."/>
            <person name="Lucas S."/>
            <person name="Glavina Del Rio T."/>
            <person name="Tice H."/>
            <person name="Cheng J."/>
            <person name="Goodwin L."/>
            <person name="Pitluck S."/>
            <person name="Liolios K."/>
            <person name="Ivanova N."/>
            <person name="Mavromatis K."/>
            <person name="Ovchinnikova G."/>
            <person name="Pati A."/>
            <person name="Chen A."/>
            <person name="Palaniappan K."/>
            <person name="Land M."/>
            <person name="Hauser L."/>
            <person name="Chang Y."/>
            <person name="Jeffries C."/>
            <person name="Tapia R."/>
            <person name="Brettin T."/>
            <person name="Detter J."/>
            <person name="Han C."/>
            <person name="Yasawong M."/>
            <person name="Rohde M."/>
            <person name="Tindall B."/>
            <person name="Goker M."/>
            <person name="Woyke T."/>
            <person name="Bristow J."/>
            <person name="Eisen J."/>
            <person name="Markowitz V."/>
            <person name="Hugenholtz P."/>
            <person name="Kyrpides N."/>
            <person name="Klenk H."/>
            <person name="Lapidus A."/>
        </authorList>
    </citation>
    <scope>NUCLEOTIDE SEQUENCE [LARGE SCALE GENOMIC DNA]</scope>
    <source>
        <strain evidence="5">DSM 9799 / CCM 4581 / KCTC 23876 / PAT</strain>
    </source>
</reference>
<dbReference type="InterPro" id="IPR045017">
    <property type="entry name" value="DECR2-like"/>
</dbReference>
<evidence type="ECO:0000313" key="4">
    <source>
        <dbReference type="EMBL" id="ADN76136.1"/>
    </source>
</evidence>
<keyword evidence="3" id="KW-0560">Oxidoreductase</keyword>
<dbReference type="Pfam" id="PF13561">
    <property type="entry name" value="adh_short_C2"/>
    <property type="match status" value="1"/>
</dbReference>